<sequence length="231" mass="25272">MASTSHSSSCCRSSLALSCHGLPLRYHWVLRPRMLGGTVGSPQTEKKTGGAQPSTAPVEEAGAGSSGLALFLLCCSGALLSSHSHPLPQDVQSAVITELKFSFSKLMEEYEQKEKGVAESCTCRMQCFSVSPQPPHNINSSAILPYFRAIKPFFKDTNNFSDVMDHLKKLELQRAPDIAVPTATYPSKMFVKCVLETFSKCLKLVGTEPPKVTEDHLVDPVPLDWQECKEP</sequence>
<dbReference type="Proteomes" id="UP000322234">
    <property type="component" value="Unassembled WGS sequence"/>
</dbReference>
<comment type="caution">
    <text evidence="2">The sequence shown here is derived from an EMBL/GenBank/DDBJ whole genome shotgun (WGS) entry which is preliminary data.</text>
</comment>
<evidence type="ECO:0000256" key="1">
    <source>
        <dbReference type="SAM" id="MobiDB-lite"/>
    </source>
</evidence>
<dbReference type="GO" id="GO:0005125">
    <property type="term" value="F:cytokine activity"/>
    <property type="evidence" value="ECO:0007669"/>
    <property type="project" value="TreeGrafter"/>
</dbReference>
<evidence type="ECO:0008006" key="4">
    <source>
        <dbReference type="Google" id="ProtNLM"/>
    </source>
</evidence>
<feature type="region of interest" description="Disordered" evidence="1">
    <location>
        <begin position="37"/>
        <end position="60"/>
    </location>
</feature>
<dbReference type="PANTHER" id="PTHR38652:SF1">
    <property type="entry name" value="INTERLEUKIN-31"/>
    <property type="match status" value="1"/>
</dbReference>
<name>A0A6B0RA76_9CETA</name>
<dbReference type="InterPro" id="IPR027987">
    <property type="entry name" value="IL-31"/>
</dbReference>
<dbReference type="GO" id="GO:0005615">
    <property type="term" value="C:extracellular space"/>
    <property type="evidence" value="ECO:0007669"/>
    <property type="project" value="TreeGrafter"/>
</dbReference>
<dbReference type="GO" id="GO:0005126">
    <property type="term" value="F:cytokine receptor binding"/>
    <property type="evidence" value="ECO:0007669"/>
    <property type="project" value="TreeGrafter"/>
</dbReference>
<accession>A0A6B0RA76</accession>
<dbReference type="EMBL" id="VBQZ03000021">
    <property type="protein sequence ID" value="MXQ84373.1"/>
    <property type="molecule type" value="Genomic_DNA"/>
</dbReference>
<dbReference type="AlphaFoldDB" id="A0A6B0RA76"/>
<evidence type="ECO:0000313" key="2">
    <source>
        <dbReference type="EMBL" id="MXQ84373.1"/>
    </source>
</evidence>
<proteinExistence type="predicted"/>
<keyword evidence="3" id="KW-1185">Reference proteome</keyword>
<dbReference type="PANTHER" id="PTHR38652">
    <property type="entry name" value="INTERLEUKIN-31"/>
    <property type="match status" value="1"/>
</dbReference>
<protein>
    <recommendedName>
        <fullName evidence="4">Interleukin-31</fullName>
    </recommendedName>
</protein>
<gene>
    <name evidence="2" type="ORF">E5288_WYG020862</name>
</gene>
<organism evidence="2 3">
    <name type="scientific">Bos mutus</name>
    <name type="common">wild yak</name>
    <dbReference type="NCBI Taxonomy" id="72004"/>
    <lineage>
        <taxon>Eukaryota</taxon>
        <taxon>Metazoa</taxon>
        <taxon>Chordata</taxon>
        <taxon>Craniata</taxon>
        <taxon>Vertebrata</taxon>
        <taxon>Euteleostomi</taxon>
        <taxon>Mammalia</taxon>
        <taxon>Eutheria</taxon>
        <taxon>Laurasiatheria</taxon>
        <taxon>Artiodactyla</taxon>
        <taxon>Ruminantia</taxon>
        <taxon>Pecora</taxon>
        <taxon>Bovidae</taxon>
        <taxon>Bovinae</taxon>
        <taxon>Bos</taxon>
    </lineage>
</organism>
<evidence type="ECO:0000313" key="3">
    <source>
        <dbReference type="Proteomes" id="UP000322234"/>
    </source>
</evidence>
<reference evidence="2" key="1">
    <citation type="submission" date="2019-10" db="EMBL/GenBank/DDBJ databases">
        <title>The sequence and de novo assembly of the wild yak genome.</title>
        <authorList>
            <person name="Liu Y."/>
        </authorList>
    </citation>
    <scope>NUCLEOTIDE SEQUENCE [LARGE SCALE GENOMIC DNA]</scope>
    <source>
        <strain evidence="2">WY2019</strain>
    </source>
</reference>
<dbReference type="Pfam" id="PF15209">
    <property type="entry name" value="IL31"/>
    <property type="match status" value="1"/>
</dbReference>